<keyword evidence="3" id="KW-1185">Reference proteome</keyword>
<dbReference type="Pfam" id="PF04170">
    <property type="entry name" value="NlpE"/>
    <property type="match status" value="1"/>
</dbReference>
<dbReference type="Gene3D" id="2.40.128.640">
    <property type="match status" value="1"/>
</dbReference>
<dbReference type="STRING" id="573321.SAMN04488505_101688"/>
<dbReference type="OrthoDB" id="5348860at2"/>
<protein>
    <submittedName>
        <fullName evidence="2">NlpE N-terminal domain-containing protein</fullName>
    </submittedName>
</protein>
<reference evidence="2 3" key="1">
    <citation type="submission" date="2016-10" db="EMBL/GenBank/DDBJ databases">
        <authorList>
            <person name="de Groot N.N."/>
        </authorList>
    </citation>
    <scope>NUCLEOTIDE SEQUENCE [LARGE SCALE GENOMIC DNA]</scope>
    <source>
        <strain evidence="2 3">DSM 21039</strain>
    </source>
</reference>
<dbReference type="RefSeq" id="WP_089906733.1">
    <property type="nucleotide sequence ID" value="NZ_FOBB01000001.1"/>
</dbReference>
<dbReference type="InterPro" id="IPR007298">
    <property type="entry name" value="Cu-R_lipoprotein_NlpE"/>
</dbReference>
<dbReference type="EMBL" id="FOBB01000001">
    <property type="protein sequence ID" value="SEK68012.1"/>
    <property type="molecule type" value="Genomic_DNA"/>
</dbReference>
<feature type="region of interest" description="Disordered" evidence="1">
    <location>
        <begin position="28"/>
        <end position="47"/>
    </location>
</feature>
<evidence type="ECO:0000256" key="1">
    <source>
        <dbReference type="SAM" id="MobiDB-lite"/>
    </source>
</evidence>
<organism evidence="2 3">
    <name type="scientific">Chitinophaga rupis</name>
    <dbReference type="NCBI Taxonomy" id="573321"/>
    <lineage>
        <taxon>Bacteria</taxon>
        <taxon>Pseudomonadati</taxon>
        <taxon>Bacteroidota</taxon>
        <taxon>Chitinophagia</taxon>
        <taxon>Chitinophagales</taxon>
        <taxon>Chitinophagaceae</taxon>
        <taxon>Chitinophaga</taxon>
    </lineage>
</organism>
<accession>A0A1H7J1C8</accession>
<dbReference type="AlphaFoldDB" id="A0A1H7J1C8"/>
<name>A0A1H7J1C8_9BACT</name>
<sequence length="258" mass="28726">MLYRTFIFTSILGIILTACGGNKPAPDATDSSALLTPAQPDAGAHTPNGSYQGTLPCADCPGIDYQISLYDNNRYKILMVYRDRNQNRPVVDTGTWKIEQDSMVRITLSGQSKQTFLFEDGRLYQLNEHGQRITGALADNYILRPVSGGDPARLQQKAAEGIDFMAAGIHPAWSLEMDRQKTIFFRTVQGDSVRVPTSRPHPDTDTLQVYTAKTEKAEFILTIRNSACIDDVNGFMRPYAVEVQLKDSTYKGCGEYLR</sequence>
<evidence type="ECO:0000313" key="3">
    <source>
        <dbReference type="Proteomes" id="UP000198984"/>
    </source>
</evidence>
<gene>
    <name evidence="2" type="ORF">SAMN04488505_101688</name>
</gene>
<dbReference type="Proteomes" id="UP000198984">
    <property type="component" value="Unassembled WGS sequence"/>
</dbReference>
<dbReference type="PROSITE" id="PS51257">
    <property type="entry name" value="PROKAR_LIPOPROTEIN"/>
    <property type="match status" value="1"/>
</dbReference>
<proteinExistence type="predicted"/>
<evidence type="ECO:0000313" key="2">
    <source>
        <dbReference type="EMBL" id="SEK68012.1"/>
    </source>
</evidence>